<keyword evidence="5" id="KW-0274">FAD</keyword>
<feature type="compositionally biased region" description="Low complexity" evidence="6">
    <location>
        <begin position="23"/>
        <end position="32"/>
    </location>
</feature>
<evidence type="ECO:0000259" key="7">
    <source>
        <dbReference type="Pfam" id="PF01619"/>
    </source>
</evidence>
<dbReference type="GO" id="GO:0010133">
    <property type="term" value="P:L-proline catabolic process to L-glutamate"/>
    <property type="evidence" value="ECO:0007669"/>
    <property type="project" value="TreeGrafter"/>
</dbReference>
<dbReference type="GO" id="GO:0004657">
    <property type="term" value="F:proline dehydrogenase activity"/>
    <property type="evidence" value="ECO:0007669"/>
    <property type="project" value="UniProtKB-EC"/>
</dbReference>
<organism evidence="8 9">
    <name type="scientific">Aspergillus taichungensis</name>
    <dbReference type="NCBI Taxonomy" id="482145"/>
    <lineage>
        <taxon>Eukaryota</taxon>
        <taxon>Fungi</taxon>
        <taxon>Dikarya</taxon>
        <taxon>Ascomycota</taxon>
        <taxon>Pezizomycotina</taxon>
        <taxon>Eurotiomycetes</taxon>
        <taxon>Eurotiomycetidae</taxon>
        <taxon>Eurotiales</taxon>
        <taxon>Aspergillaceae</taxon>
        <taxon>Aspergillus</taxon>
        <taxon>Aspergillus subgen. Circumdati</taxon>
    </lineage>
</organism>
<sequence>MIRSHRPLKALSGIPSARHVSRTSNAKSSLTATATTPTTHVFHQSSPVAQKHSTSPLAKMPLSTVLRSLLILSVSSSTLLLKPCIYALSVLANPKTPLLDVAKNPLLNMLVKQTIYKQFNAGENKLEVQRSIQEIKKLGYRGVLLGYAKEVLVGESHADPADPKAAREEIQMWLDGTLQTVDMAHEGDFVALKFTGMGTQALQHLQNKEAPSPFMDQSIRQVCDLAISRNVRLLVDAEEQAVQHGIEEWATTYQKYCNSRTPGRAVFYNTYQGYLRSTPATLAKHLEIARQEGYTLGVKLVRGAYLKTEPRHLIWAEKEDTDACYDGVVEALLTRRYNDMLQSASSQHPTDLPSVDVIVATHNRDSVRKAHALRLEQARRGETVNVDLSYAQLQGMADEVSCELLQGFQDAEHAHAHPATMETPNVFKLLTWGSVKECMGFLLRRAVENTEAVGRTKQSQEAMFAELKRRARQAFAAEK</sequence>
<dbReference type="Gene3D" id="3.20.20.220">
    <property type="match status" value="1"/>
</dbReference>
<dbReference type="Pfam" id="PF01619">
    <property type="entry name" value="Pro_dh"/>
    <property type="match status" value="1"/>
</dbReference>
<protein>
    <recommendedName>
        <fullName evidence="2 5">Proline dehydrogenase</fullName>
        <ecNumber evidence="2 5">1.5.5.2</ecNumber>
    </recommendedName>
</protein>
<dbReference type="PANTHER" id="PTHR13914:SF30">
    <property type="entry name" value="PROLINE DEHYDROGENASE"/>
    <property type="match status" value="1"/>
</dbReference>
<evidence type="ECO:0000313" key="8">
    <source>
        <dbReference type="EMBL" id="PLN77259.1"/>
    </source>
</evidence>
<proteinExistence type="inferred from homology"/>
<dbReference type="EC" id="1.5.5.2" evidence="2 5"/>
<comment type="cofactor">
    <cofactor evidence="5">
        <name>FAD</name>
        <dbReference type="ChEBI" id="CHEBI:57692"/>
    </cofactor>
</comment>
<keyword evidence="3 5" id="KW-0560">Oxidoreductase</keyword>
<keyword evidence="9" id="KW-1185">Reference proteome</keyword>
<accession>A0A2J5HK06</accession>
<comment type="similarity">
    <text evidence="1 5">Belongs to the proline oxidase family.</text>
</comment>
<dbReference type="AlphaFoldDB" id="A0A2J5HK06"/>
<dbReference type="InterPro" id="IPR029041">
    <property type="entry name" value="FAD-linked_oxidoreductase-like"/>
</dbReference>
<name>A0A2J5HK06_9EURO</name>
<keyword evidence="4 5" id="KW-0642">Proline metabolism</keyword>
<keyword evidence="5" id="KW-0285">Flavoprotein</keyword>
<evidence type="ECO:0000256" key="3">
    <source>
        <dbReference type="ARBA" id="ARBA00023002"/>
    </source>
</evidence>
<dbReference type="FunFam" id="3.20.20.220:FF:000013">
    <property type="entry name" value="Proline dehydrogenase"/>
    <property type="match status" value="1"/>
</dbReference>
<dbReference type="PANTHER" id="PTHR13914">
    <property type="entry name" value="PROLINE OXIDASE"/>
    <property type="match status" value="1"/>
</dbReference>
<comment type="function">
    <text evidence="5">Converts proline to delta-1-pyrroline-5-carboxylate.</text>
</comment>
<evidence type="ECO:0000256" key="6">
    <source>
        <dbReference type="SAM" id="MobiDB-lite"/>
    </source>
</evidence>
<comment type="catalytic activity">
    <reaction evidence="5">
        <text>L-proline + a quinone = (S)-1-pyrroline-5-carboxylate + a quinol + H(+)</text>
        <dbReference type="Rhea" id="RHEA:23784"/>
        <dbReference type="ChEBI" id="CHEBI:15378"/>
        <dbReference type="ChEBI" id="CHEBI:17388"/>
        <dbReference type="ChEBI" id="CHEBI:24646"/>
        <dbReference type="ChEBI" id="CHEBI:60039"/>
        <dbReference type="ChEBI" id="CHEBI:132124"/>
        <dbReference type="EC" id="1.5.5.2"/>
    </reaction>
</comment>
<feature type="region of interest" description="Disordered" evidence="6">
    <location>
        <begin position="13"/>
        <end position="32"/>
    </location>
</feature>
<dbReference type="GO" id="GO:0071949">
    <property type="term" value="F:FAD binding"/>
    <property type="evidence" value="ECO:0007669"/>
    <property type="project" value="TreeGrafter"/>
</dbReference>
<dbReference type="GO" id="GO:0005739">
    <property type="term" value="C:mitochondrion"/>
    <property type="evidence" value="ECO:0007669"/>
    <property type="project" value="TreeGrafter"/>
</dbReference>
<dbReference type="OrthoDB" id="5464at2759"/>
<feature type="domain" description="Proline dehydrogenase" evidence="7">
    <location>
        <begin position="129"/>
        <end position="458"/>
    </location>
</feature>
<evidence type="ECO:0000256" key="4">
    <source>
        <dbReference type="ARBA" id="ARBA00023062"/>
    </source>
</evidence>
<evidence type="ECO:0000256" key="5">
    <source>
        <dbReference type="RuleBase" id="RU364054"/>
    </source>
</evidence>
<dbReference type="EMBL" id="KZ559599">
    <property type="protein sequence ID" value="PLN77259.1"/>
    <property type="molecule type" value="Genomic_DNA"/>
</dbReference>
<dbReference type="InterPro" id="IPR015659">
    <property type="entry name" value="Proline_oxidase"/>
</dbReference>
<reference evidence="9" key="1">
    <citation type="submission" date="2017-12" db="EMBL/GenBank/DDBJ databases">
        <authorList>
            <consortium name="DOE Joint Genome Institute"/>
            <person name="Mondo S.J."/>
            <person name="Kjaerbolling I."/>
            <person name="Vesth T.C."/>
            <person name="Frisvad J.C."/>
            <person name="Nybo J.L."/>
            <person name="Theobald S."/>
            <person name="Kuo A."/>
            <person name="Bowyer P."/>
            <person name="Matsuda Y."/>
            <person name="Lyhne E.K."/>
            <person name="Kogle M.E."/>
            <person name="Clum A."/>
            <person name="Lipzen A."/>
            <person name="Salamov A."/>
            <person name="Ngan C.Y."/>
            <person name="Daum C."/>
            <person name="Chiniquy J."/>
            <person name="Barry K."/>
            <person name="LaButti K."/>
            <person name="Haridas S."/>
            <person name="Simmons B.A."/>
            <person name="Magnuson J.K."/>
            <person name="Mortensen U.H."/>
            <person name="Larsen T.O."/>
            <person name="Grigoriev I.V."/>
            <person name="Baker S.E."/>
            <person name="Andersen M.R."/>
            <person name="Nordberg H.P."/>
            <person name="Cantor M.N."/>
            <person name="Hua S.X."/>
        </authorList>
    </citation>
    <scope>NUCLEOTIDE SEQUENCE [LARGE SCALE GENOMIC DNA]</scope>
    <source>
        <strain evidence="9">IBT 19404</strain>
    </source>
</reference>
<dbReference type="InterPro" id="IPR002872">
    <property type="entry name" value="Proline_DH_dom"/>
</dbReference>
<evidence type="ECO:0000313" key="9">
    <source>
        <dbReference type="Proteomes" id="UP000235023"/>
    </source>
</evidence>
<evidence type="ECO:0000256" key="2">
    <source>
        <dbReference type="ARBA" id="ARBA00012695"/>
    </source>
</evidence>
<dbReference type="Proteomes" id="UP000235023">
    <property type="component" value="Unassembled WGS sequence"/>
</dbReference>
<dbReference type="SUPFAM" id="SSF51730">
    <property type="entry name" value="FAD-linked oxidoreductase"/>
    <property type="match status" value="1"/>
</dbReference>
<gene>
    <name evidence="8" type="ORF">BDW42DRAFT_6276</name>
</gene>
<evidence type="ECO:0000256" key="1">
    <source>
        <dbReference type="ARBA" id="ARBA00005869"/>
    </source>
</evidence>